<reference evidence="2 3" key="1">
    <citation type="submission" date="2023-07" db="EMBL/GenBank/DDBJ databases">
        <title>Sorghum-associated microbial communities from plants grown in Nebraska, USA.</title>
        <authorList>
            <person name="Schachtman D."/>
        </authorList>
    </citation>
    <scope>NUCLEOTIDE SEQUENCE [LARGE SCALE GENOMIC DNA]</scope>
    <source>
        <strain evidence="2 3">584</strain>
    </source>
</reference>
<evidence type="ECO:0000256" key="1">
    <source>
        <dbReference type="SAM" id="MobiDB-lite"/>
    </source>
</evidence>
<comment type="caution">
    <text evidence="2">The sequence shown here is derived from an EMBL/GenBank/DDBJ whole genome shotgun (WGS) entry which is preliminary data.</text>
</comment>
<name>A0ABU1JHP4_9PROT</name>
<dbReference type="Proteomes" id="UP001262410">
    <property type="component" value="Unassembled WGS sequence"/>
</dbReference>
<evidence type="ECO:0008006" key="4">
    <source>
        <dbReference type="Google" id="ProtNLM"/>
    </source>
</evidence>
<evidence type="ECO:0000313" key="2">
    <source>
        <dbReference type="EMBL" id="MDR6288125.1"/>
    </source>
</evidence>
<feature type="region of interest" description="Disordered" evidence="1">
    <location>
        <begin position="1"/>
        <end position="44"/>
    </location>
</feature>
<accession>A0ABU1JHP4</accession>
<keyword evidence="3" id="KW-1185">Reference proteome</keyword>
<gene>
    <name evidence="2" type="ORF">E9232_000624</name>
</gene>
<protein>
    <recommendedName>
        <fullName evidence="4">SWIM-type domain-containing protein</fullName>
    </recommendedName>
</protein>
<proteinExistence type="predicted"/>
<organism evidence="2 3">
    <name type="scientific">Inquilinus ginsengisoli</name>
    <dbReference type="NCBI Taxonomy" id="363840"/>
    <lineage>
        <taxon>Bacteria</taxon>
        <taxon>Pseudomonadati</taxon>
        <taxon>Pseudomonadota</taxon>
        <taxon>Alphaproteobacteria</taxon>
        <taxon>Rhodospirillales</taxon>
        <taxon>Rhodospirillaceae</taxon>
        <taxon>Inquilinus</taxon>
    </lineage>
</organism>
<evidence type="ECO:0000313" key="3">
    <source>
        <dbReference type="Proteomes" id="UP001262410"/>
    </source>
</evidence>
<dbReference type="EMBL" id="JAVDPW010000001">
    <property type="protein sequence ID" value="MDR6288125.1"/>
    <property type="molecule type" value="Genomic_DNA"/>
</dbReference>
<sequence>MPIAPHAKALQSSVPSPRTGEQGHTRIRRSAGRGAPQREGPDDLTVPLADEHIVLRLHLELATSDVRLCLCDRGMGPPCQKAVHLWILSIPIEKMATASIGAIGRSRSLAVSRRSGNMHATLP</sequence>